<keyword evidence="2" id="KW-1185">Reference proteome</keyword>
<dbReference type="Proteomes" id="UP001168096">
    <property type="component" value="Unassembled WGS sequence"/>
</dbReference>
<comment type="caution">
    <text evidence="1">The sequence shown here is derived from an EMBL/GenBank/DDBJ whole genome shotgun (WGS) entry which is preliminary data.</text>
</comment>
<evidence type="ECO:0000313" key="1">
    <source>
        <dbReference type="EMBL" id="MFJ1471172.1"/>
    </source>
</evidence>
<evidence type="ECO:0000313" key="2">
    <source>
        <dbReference type="Proteomes" id="UP001168096"/>
    </source>
</evidence>
<gene>
    <name evidence="1" type="ORF">QPK29_025920</name>
</gene>
<sequence>MALDPTIALQAQPPSFDTALKPVSALLGIQGQLQDQQTRQLQQNQLATQLQERENLSKIDWNQFRDQDGNFDAVGASAAAVRASPAYFGQQLSKHFNEMAKDALTIKKGAQDLNQSQRESMGAVMGALLQKGDITRNDIYDGMSQYVDQNPAAARLVLTSLKHMPQTDDPGALRDWLQIGRNGVLKPSEQGNDTNFVNTGGQTEAVSSNKFGIGAPKVVGTMNNTLSPAEAAGMVEVTNPDGSVKLVPKAQAMEQTGLGVLLPPQMRSQPNQQGGVQPGGMGTQNGRYPGGGFQIKPPAGVVEAGQRANAAGGDLLVADQKSNAESNTRINMLQNAAAALGRADSGQNADKLQAMRGTLVTLGLATPDQANKVQSYDEASKYLTQYAQQKAASFGHGTDAQLSAAMTGNGSTHISNLAAQDVVKVNMALERMDQARMKAWEGANLPPSEYAKWKSQFGSTMDPRVFVADQLDPSKVQTMVRGMSQKEQKTFRTQYNWAVQNGFINGPQ</sequence>
<dbReference type="EMBL" id="JASNRB020000019">
    <property type="protein sequence ID" value="MFJ1471172.1"/>
    <property type="molecule type" value="Genomic_DNA"/>
</dbReference>
<protein>
    <submittedName>
        <fullName evidence="1">Uncharacterized protein</fullName>
    </submittedName>
</protein>
<proteinExistence type="predicted"/>
<reference evidence="1" key="1">
    <citation type="submission" date="2024-11" db="EMBL/GenBank/DDBJ databases">
        <title>Description of Massilia orientalis sp. nov., isolated from rhizosphere soil of Ageratina adenophora.</title>
        <authorList>
            <person name="Wang Y."/>
        </authorList>
    </citation>
    <scope>NUCLEOTIDE SEQUENCE</scope>
    <source>
        <strain evidence="1">YIM B02787</strain>
    </source>
</reference>
<name>A0ACC7MGI4_9BURK</name>
<organism evidence="1 2">
    <name type="scientific">Massilia orientalis</name>
    <dbReference type="NCBI Taxonomy" id="3050128"/>
    <lineage>
        <taxon>Bacteria</taxon>
        <taxon>Pseudomonadati</taxon>
        <taxon>Pseudomonadota</taxon>
        <taxon>Betaproteobacteria</taxon>
        <taxon>Burkholderiales</taxon>
        <taxon>Oxalobacteraceae</taxon>
        <taxon>Telluria group</taxon>
        <taxon>Massilia</taxon>
    </lineage>
</organism>
<accession>A0ACC7MGI4</accession>